<proteinExistence type="predicted"/>
<dbReference type="Proteomes" id="UP000177208">
    <property type="component" value="Unassembled WGS sequence"/>
</dbReference>
<sequence>MDGKANSSVTVSAEDFRKMIEVEVLKIIKSLAEMGQTPKDRIKELAELTLQLIKPGMNLEELYSNAVKLDDRHSELAPVVFKIMKEYEAKYERSALSHVSQLIKSGSYDKAQDMVKKVLQYKISN</sequence>
<dbReference type="AlphaFoldDB" id="A0A1F7G8A2"/>
<comment type="caution">
    <text evidence="1">The sequence shown here is derived from an EMBL/GenBank/DDBJ whole genome shotgun (WGS) entry which is preliminary data.</text>
</comment>
<accession>A0A1F7G8A2</accession>
<evidence type="ECO:0000313" key="1">
    <source>
        <dbReference type="EMBL" id="OGK14975.1"/>
    </source>
</evidence>
<organism evidence="1 2">
    <name type="scientific">Candidatus Roizmanbacteria bacterium RIFCSPHIGHO2_01_FULL_39_12c</name>
    <dbReference type="NCBI Taxonomy" id="1802031"/>
    <lineage>
        <taxon>Bacteria</taxon>
        <taxon>Candidatus Roizmaniibacteriota</taxon>
    </lineage>
</organism>
<evidence type="ECO:0000313" key="2">
    <source>
        <dbReference type="Proteomes" id="UP000177208"/>
    </source>
</evidence>
<reference evidence="1 2" key="1">
    <citation type="journal article" date="2016" name="Nat. Commun.">
        <title>Thousands of microbial genomes shed light on interconnected biogeochemical processes in an aquifer system.</title>
        <authorList>
            <person name="Anantharaman K."/>
            <person name="Brown C.T."/>
            <person name="Hug L.A."/>
            <person name="Sharon I."/>
            <person name="Castelle C.J."/>
            <person name="Probst A.J."/>
            <person name="Thomas B.C."/>
            <person name="Singh A."/>
            <person name="Wilkins M.J."/>
            <person name="Karaoz U."/>
            <person name="Brodie E.L."/>
            <person name="Williams K.H."/>
            <person name="Hubbard S.S."/>
            <person name="Banfield J.F."/>
        </authorList>
    </citation>
    <scope>NUCLEOTIDE SEQUENCE [LARGE SCALE GENOMIC DNA]</scope>
</reference>
<dbReference type="EMBL" id="MFZG01000043">
    <property type="protein sequence ID" value="OGK14975.1"/>
    <property type="molecule type" value="Genomic_DNA"/>
</dbReference>
<gene>
    <name evidence="1" type="ORF">A2774_00990</name>
</gene>
<name>A0A1F7G8A2_9BACT</name>
<protein>
    <submittedName>
        <fullName evidence="1">Uncharacterized protein</fullName>
    </submittedName>
</protein>